<proteinExistence type="predicted"/>
<protein>
    <submittedName>
        <fullName evidence="1">Uncharacterized protein</fullName>
    </submittedName>
</protein>
<accession>A0A437K788</accession>
<dbReference type="Proteomes" id="UP000288024">
    <property type="component" value="Unassembled WGS sequence"/>
</dbReference>
<dbReference type="AlphaFoldDB" id="A0A437K788"/>
<evidence type="ECO:0000313" key="2">
    <source>
        <dbReference type="Proteomes" id="UP000288024"/>
    </source>
</evidence>
<sequence length="297" mass="34284">MDRKKKFMMGLTLTGILTIGGLVNPITLENTRVEAASNVDTSGSIPKKENEILRYLNNSMLDYYQEEKQTVKTEIESLILVEEVTKKSQLFKITEQRYEALQVYKEEKKKNATQAKQTYNKKLSNIDTEQTNIEKNFEKKIAQLNDSQSKQLASIGKSMEYNISSMQKEESKRIEMNAGTDEIMNNITLINKAVVKYKTQAIRLHFDNDIKGKETEIKLLGLTTSFEKDKWNSQFKRGSISKTVLNYKISNLESKEKTEKNRLNGVISTMEKAKNNQLQNLFEQKDKTVKELQKLIK</sequence>
<gene>
    <name evidence="1" type="ORF">EM808_19395</name>
</gene>
<comment type="caution">
    <text evidence="1">The sequence shown here is derived from an EMBL/GenBank/DDBJ whole genome shotgun (WGS) entry which is preliminary data.</text>
</comment>
<dbReference type="EMBL" id="RZTZ01000009">
    <property type="protein sequence ID" value="RVT59463.1"/>
    <property type="molecule type" value="Genomic_DNA"/>
</dbReference>
<reference evidence="1 2" key="1">
    <citation type="submission" date="2019-01" db="EMBL/GenBank/DDBJ databases">
        <title>Bacillus sp. M5HDSG1-1, whole genome shotgun sequence.</title>
        <authorList>
            <person name="Tuo L."/>
        </authorList>
    </citation>
    <scope>NUCLEOTIDE SEQUENCE [LARGE SCALE GENOMIC DNA]</scope>
    <source>
        <strain evidence="1 2">M5HDSG1-1</strain>
    </source>
</reference>
<keyword evidence="2" id="KW-1185">Reference proteome</keyword>
<dbReference type="GeneID" id="87620396"/>
<evidence type="ECO:0000313" key="1">
    <source>
        <dbReference type="EMBL" id="RVT59463.1"/>
    </source>
</evidence>
<name>A0A437K788_9BACI</name>
<organism evidence="1 2">
    <name type="scientific">Niallia taxi</name>
    <dbReference type="NCBI Taxonomy" id="2499688"/>
    <lineage>
        <taxon>Bacteria</taxon>
        <taxon>Bacillati</taxon>
        <taxon>Bacillota</taxon>
        <taxon>Bacilli</taxon>
        <taxon>Bacillales</taxon>
        <taxon>Bacillaceae</taxon>
        <taxon>Niallia</taxon>
    </lineage>
</organism>
<dbReference type="RefSeq" id="WP_127739859.1">
    <property type="nucleotide sequence ID" value="NZ_CAJCKN010000005.1"/>
</dbReference>